<evidence type="ECO:0000313" key="10">
    <source>
        <dbReference type="EMBL" id="AXR05062.1"/>
    </source>
</evidence>
<evidence type="ECO:0000256" key="4">
    <source>
        <dbReference type="ARBA" id="ARBA00022729"/>
    </source>
</evidence>
<dbReference type="GO" id="GO:0004177">
    <property type="term" value="F:aminopeptidase activity"/>
    <property type="evidence" value="ECO:0007669"/>
    <property type="project" value="UniProtKB-KW"/>
</dbReference>
<feature type="region of interest" description="Disordered" evidence="7">
    <location>
        <begin position="513"/>
        <end position="534"/>
    </location>
</feature>
<sequence length="534" mass="58417">MLLRTFTTLALLLSAQVQADPAVGQDVNLDQYREDVKTLASDAFEGRAPLGAGEDKTIAYLTKRFKSMGLQPAFGDSYVQPVPLAQITADQSMTLQIGKLSFANGSEFTARTQQIAKTVALQNDEVVFAGYGINAPEYDWNDYANIDVTGKTVIVLVNDPGFAAKDNTLFNGNAMTYYGRWTYKYEEAARQGAKAVFIVHETMPAGYGWGVIQNSNTNTKFTLIDQHNNQDQIGVMGWLHLRAAEQIFAAAGMDYRKAKKAAAKPGFKAIPLNQPVNLTLRNTIEKKTSRNVAALLPGSEAPDEWVVLHAHWDHLGKALENGKEVVLNGAVDNASGVAGVLALAQQFANQQQQTPLRRTTVFSAFTAEETGLLGAKHFAQNPPVPADQLVAFLNIDGMNVNDAVDYTLQYGEGLSTLEDTVASIAKAQGRSVKQDPRPQNGLFFRSDHFALAREGVPAYLFMSLGDTDPDFIANRYHKSGDDYFASWSLGGVKQDLALIGELMQTLAGQEQWPQWTSQSEFKQKRANQKTPAGH</sequence>
<evidence type="ECO:0000256" key="2">
    <source>
        <dbReference type="ARBA" id="ARBA00022670"/>
    </source>
</evidence>
<dbReference type="AlphaFoldDB" id="A0A346NHQ5"/>
<dbReference type="Gene3D" id="3.50.30.30">
    <property type="match status" value="1"/>
</dbReference>
<protein>
    <submittedName>
        <fullName evidence="10">Peptidase M28</fullName>
    </submittedName>
</protein>
<dbReference type="EMBL" id="CP031769">
    <property type="protein sequence ID" value="AXR05062.1"/>
    <property type="molecule type" value="Genomic_DNA"/>
</dbReference>
<accession>A0A346NHQ5</accession>
<evidence type="ECO:0000256" key="1">
    <source>
        <dbReference type="ARBA" id="ARBA00022438"/>
    </source>
</evidence>
<feature type="chain" id="PRO_5016659498" evidence="8">
    <location>
        <begin position="20"/>
        <end position="534"/>
    </location>
</feature>
<evidence type="ECO:0000256" key="5">
    <source>
        <dbReference type="ARBA" id="ARBA00022801"/>
    </source>
</evidence>
<dbReference type="InterPro" id="IPR046450">
    <property type="entry name" value="PA_dom_sf"/>
</dbReference>
<keyword evidence="6" id="KW-0862">Zinc</keyword>
<dbReference type="InterPro" id="IPR045175">
    <property type="entry name" value="M28_fam"/>
</dbReference>
<dbReference type="SUPFAM" id="SSF52025">
    <property type="entry name" value="PA domain"/>
    <property type="match status" value="1"/>
</dbReference>
<evidence type="ECO:0000259" key="9">
    <source>
        <dbReference type="Pfam" id="PF04389"/>
    </source>
</evidence>
<evidence type="ECO:0000256" key="6">
    <source>
        <dbReference type="ARBA" id="ARBA00022833"/>
    </source>
</evidence>
<keyword evidence="3" id="KW-0479">Metal-binding</keyword>
<gene>
    <name evidence="10" type="ORF">D0Y50_00965</name>
</gene>
<reference evidence="10 11" key="1">
    <citation type="submission" date="2018-08" db="EMBL/GenBank/DDBJ databases">
        <title>Salinimonas sediminis sp. nov., a piezophilic bacterium isolated from a deep-sea sediment sample from the New Britain Trench.</title>
        <authorList>
            <person name="Cao J."/>
        </authorList>
    </citation>
    <scope>NUCLEOTIDE SEQUENCE [LARGE SCALE GENOMIC DNA]</scope>
    <source>
        <strain evidence="10 11">N102</strain>
    </source>
</reference>
<dbReference type="RefSeq" id="WP_117315053.1">
    <property type="nucleotide sequence ID" value="NZ_CP031769.1"/>
</dbReference>
<feature type="domain" description="Peptidase M28" evidence="9">
    <location>
        <begin position="291"/>
        <end position="484"/>
    </location>
</feature>
<keyword evidence="1" id="KW-0031">Aminopeptidase</keyword>
<dbReference type="GO" id="GO:0008235">
    <property type="term" value="F:metalloexopeptidase activity"/>
    <property type="evidence" value="ECO:0007669"/>
    <property type="project" value="InterPro"/>
</dbReference>
<keyword evidence="2" id="KW-0645">Protease</keyword>
<evidence type="ECO:0000313" key="11">
    <source>
        <dbReference type="Proteomes" id="UP000262073"/>
    </source>
</evidence>
<dbReference type="Pfam" id="PF04389">
    <property type="entry name" value="Peptidase_M28"/>
    <property type="match status" value="1"/>
</dbReference>
<dbReference type="OrthoDB" id="9778250at2"/>
<keyword evidence="5" id="KW-0378">Hydrolase</keyword>
<dbReference type="GO" id="GO:0046872">
    <property type="term" value="F:metal ion binding"/>
    <property type="evidence" value="ECO:0007669"/>
    <property type="project" value="UniProtKB-KW"/>
</dbReference>
<evidence type="ECO:0000256" key="8">
    <source>
        <dbReference type="SAM" id="SignalP"/>
    </source>
</evidence>
<dbReference type="CDD" id="cd04821">
    <property type="entry name" value="PA_M28_1_2"/>
    <property type="match status" value="1"/>
</dbReference>
<evidence type="ECO:0000256" key="3">
    <source>
        <dbReference type="ARBA" id="ARBA00022723"/>
    </source>
</evidence>
<dbReference type="Proteomes" id="UP000262073">
    <property type="component" value="Chromosome"/>
</dbReference>
<name>A0A346NHQ5_9ALTE</name>
<dbReference type="PANTHER" id="PTHR12147:SF56">
    <property type="entry name" value="AMINOPEPTIDASE YDR415C-RELATED"/>
    <property type="match status" value="1"/>
</dbReference>
<keyword evidence="4 8" id="KW-0732">Signal</keyword>
<dbReference type="SUPFAM" id="SSF53187">
    <property type="entry name" value="Zn-dependent exopeptidases"/>
    <property type="match status" value="1"/>
</dbReference>
<proteinExistence type="predicted"/>
<feature type="signal peptide" evidence="8">
    <location>
        <begin position="1"/>
        <end position="19"/>
    </location>
</feature>
<organism evidence="10 11">
    <name type="scientific">Salinimonas sediminis</name>
    <dbReference type="NCBI Taxonomy" id="2303538"/>
    <lineage>
        <taxon>Bacteria</taxon>
        <taxon>Pseudomonadati</taxon>
        <taxon>Pseudomonadota</taxon>
        <taxon>Gammaproteobacteria</taxon>
        <taxon>Alteromonadales</taxon>
        <taxon>Alteromonadaceae</taxon>
        <taxon>Alteromonas/Salinimonas group</taxon>
        <taxon>Salinimonas</taxon>
    </lineage>
</organism>
<dbReference type="GO" id="GO:0006508">
    <property type="term" value="P:proteolysis"/>
    <property type="evidence" value="ECO:0007669"/>
    <property type="project" value="UniProtKB-KW"/>
</dbReference>
<dbReference type="InterPro" id="IPR007484">
    <property type="entry name" value="Peptidase_M28"/>
</dbReference>
<dbReference type="Gene3D" id="3.40.630.10">
    <property type="entry name" value="Zn peptidases"/>
    <property type="match status" value="1"/>
</dbReference>
<evidence type="ECO:0000256" key="7">
    <source>
        <dbReference type="SAM" id="MobiDB-lite"/>
    </source>
</evidence>
<dbReference type="KEGG" id="salm:D0Y50_00965"/>
<dbReference type="PANTHER" id="PTHR12147">
    <property type="entry name" value="METALLOPEPTIDASE M28 FAMILY MEMBER"/>
    <property type="match status" value="1"/>
</dbReference>
<keyword evidence="11" id="KW-1185">Reference proteome</keyword>